<keyword evidence="4" id="KW-1185">Reference proteome</keyword>
<evidence type="ECO:0000259" key="2">
    <source>
        <dbReference type="PROSITE" id="PS50887"/>
    </source>
</evidence>
<keyword evidence="1" id="KW-0812">Transmembrane</keyword>
<dbReference type="InterPro" id="IPR043128">
    <property type="entry name" value="Rev_trsase/Diguanyl_cyclase"/>
</dbReference>
<dbReference type="SUPFAM" id="SSF55073">
    <property type="entry name" value="Nucleotide cyclase"/>
    <property type="match status" value="1"/>
</dbReference>
<dbReference type="CDD" id="cd01949">
    <property type="entry name" value="GGDEF"/>
    <property type="match status" value="1"/>
</dbReference>
<sequence length="389" mass="42530">MVAALASGLRCPTARFAWRSVPEEIRDELDRWRFQRVRDQVPLLYLALLCLVTTASFAVSAPVPPIVRFAIPLFILILSVIRLRLWLRRRQEEISLDRGRRMMRTMTLVSMAMCALCSLWGVMSWVLALPEDRSYFPLFMAMGSLSVAYCLSPVPSAAVGNLTIGLLPITLCMLWSGTQMDLAAGTSIVAATLFLLRLIVQQNNQLIDILLLQRQMRQQAITDPLTGIANRRALYEQLALAIDQSTPDRPTAVALIDLDGFKPVNDDHGHATGDDLLRQVAERMVESCGHDAMIARLGGDEFALLVPGTSSLPVQRHVETVLAALARPFSVGSRQINIAASVGMAEWPEGGSTAEELIASADRALYRAKALRQPAPTPGSGPAVPLRAG</sequence>
<reference evidence="3 4" key="1">
    <citation type="submission" date="2020-01" db="EMBL/GenBank/DDBJ databases">
        <title>Sphingomonas sp. strain CSW-10.</title>
        <authorList>
            <person name="Chen W.-M."/>
        </authorList>
    </citation>
    <scope>NUCLEOTIDE SEQUENCE [LARGE SCALE GENOMIC DNA]</scope>
    <source>
        <strain evidence="3 4">CSW-10</strain>
    </source>
</reference>
<evidence type="ECO:0000313" key="3">
    <source>
        <dbReference type="EMBL" id="QJQ31730.1"/>
    </source>
</evidence>
<dbReference type="Gene3D" id="3.30.70.270">
    <property type="match status" value="1"/>
</dbReference>
<proteinExistence type="predicted"/>
<feature type="transmembrane region" description="Helical" evidence="1">
    <location>
        <begin position="158"/>
        <end position="176"/>
    </location>
</feature>
<dbReference type="PANTHER" id="PTHR46663">
    <property type="entry name" value="DIGUANYLATE CYCLASE DGCT-RELATED"/>
    <property type="match status" value="1"/>
</dbReference>
<dbReference type="NCBIfam" id="TIGR00254">
    <property type="entry name" value="GGDEF"/>
    <property type="match status" value="1"/>
</dbReference>
<dbReference type="EMBL" id="CP053015">
    <property type="protein sequence ID" value="QJQ31730.1"/>
    <property type="molecule type" value="Genomic_DNA"/>
</dbReference>
<feature type="transmembrane region" description="Helical" evidence="1">
    <location>
        <begin position="182"/>
        <end position="200"/>
    </location>
</feature>
<dbReference type="KEGG" id="slan:GV829_04135"/>
<dbReference type="InterPro" id="IPR029787">
    <property type="entry name" value="Nucleotide_cyclase"/>
</dbReference>
<dbReference type="InterPro" id="IPR052163">
    <property type="entry name" value="DGC-Regulatory_Protein"/>
</dbReference>
<dbReference type="PANTHER" id="PTHR46663:SF2">
    <property type="entry name" value="GGDEF DOMAIN-CONTAINING PROTEIN"/>
    <property type="match status" value="1"/>
</dbReference>
<dbReference type="PROSITE" id="PS50887">
    <property type="entry name" value="GGDEF"/>
    <property type="match status" value="1"/>
</dbReference>
<dbReference type="Pfam" id="PF00990">
    <property type="entry name" value="GGDEF"/>
    <property type="match status" value="1"/>
</dbReference>
<gene>
    <name evidence="3" type="ORF">GV829_04135</name>
</gene>
<keyword evidence="1" id="KW-0472">Membrane</keyword>
<dbReference type="RefSeq" id="WP_169944097.1">
    <property type="nucleotide sequence ID" value="NZ_CP053015.1"/>
</dbReference>
<feature type="transmembrane region" description="Helical" evidence="1">
    <location>
        <begin position="108"/>
        <end position="128"/>
    </location>
</feature>
<feature type="transmembrane region" description="Helical" evidence="1">
    <location>
        <begin position="43"/>
        <end position="63"/>
    </location>
</feature>
<keyword evidence="1" id="KW-1133">Transmembrane helix</keyword>
<dbReference type="SMART" id="SM00267">
    <property type="entry name" value="GGDEF"/>
    <property type="match status" value="1"/>
</dbReference>
<feature type="transmembrane region" description="Helical" evidence="1">
    <location>
        <begin position="69"/>
        <end position="87"/>
    </location>
</feature>
<evidence type="ECO:0000256" key="1">
    <source>
        <dbReference type="SAM" id="Phobius"/>
    </source>
</evidence>
<dbReference type="Proteomes" id="UP000503018">
    <property type="component" value="Chromosome"/>
</dbReference>
<organism evidence="3 4">
    <name type="scientific">Sphingomonas lacunae</name>
    <dbReference type="NCBI Taxonomy" id="2698828"/>
    <lineage>
        <taxon>Bacteria</taxon>
        <taxon>Pseudomonadati</taxon>
        <taxon>Pseudomonadota</taxon>
        <taxon>Alphaproteobacteria</taxon>
        <taxon>Sphingomonadales</taxon>
        <taxon>Sphingomonadaceae</taxon>
        <taxon>Sphingomonas</taxon>
    </lineage>
</organism>
<evidence type="ECO:0000313" key="4">
    <source>
        <dbReference type="Proteomes" id="UP000503018"/>
    </source>
</evidence>
<dbReference type="InterPro" id="IPR000160">
    <property type="entry name" value="GGDEF_dom"/>
</dbReference>
<dbReference type="AlphaFoldDB" id="A0A6M4ATH9"/>
<feature type="domain" description="GGDEF" evidence="2">
    <location>
        <begin position="249"/>
        <end position="388"/>
    </location>
</feature>
<accession>A0A6M4ATH9</accession>
<protein>
    <submittedName>
        <fullName evidence="3">GGDEF domain-containing protein</fullName>
    </submittedName>
</protein>
<name>A0A6M4ATH9_9SPHN</name>